<feature type="region of interest" description="Disordered" evidence="1">
    <location>
        <begin position="1"/>
        <end position="45"/>
    </location>
</feature>
<feature type="compositionally biased region" description="Basic and acidic residues" evidence="1">
    <location>
        <begin position="1"/>
        <end position="16"/>
    </location>
</feature>
<reference evidence="4" key="2">
    <citation type="submission" date="2018-04" db="EMBL/GenBank/DDBJ databases">
        <title>Complete genome sequence of Sulfodiicoccus acidiphilus strain HS-1.</title>
        <authorList>
            <person name="Sakai H.D."/>
            <person name="Kurosawa N."/>
        </authorList>
    </citation>
    <scope>NUCLEOTIDE SEQUENCE [LARGE SCALE GENOMIC DNA]</scope>
    <source>
        <strain evidence="4">HS-1</strain>
    </source>
</reference>
<dbReference type="Proteomes" id="UP000276741">
    <property type="component" value="Chromosome"/>
</dbReference>
<protein>
    <submittedName>
        <fullName evidence="2">Uncharacterized protein</fullName>
    </submittedName>
</protein>
<evidence type="ECO:0000313" key="4">
    <source>
        <dbReference type="Proteomes" id="UP000276741"/>
    </source>
</evidence>
<evidence type="ECO:0000313" key="3">
    <source>
        <dbReference type="EMBL" id="GGT92437.1"/>
    </source>
</evidence>
<organism evidence="2 4">
    <name type="scientific">Sulfodiicoccus acidiphilus</name>
    <dbReference type="NCBI Taxonomy" id="1670455"/>
    <lineage>
        <taxon>Archaea</taxon>
        <taxon>Thermoproteota</taxon>
        <taxon>Thermoprotei</taxon>
        <taxon>Sulfolobales</taxon>
        <taxon>Sulfolobaceae</taxon>
        <taxon>Sulfodiicoccus</taxon>
    </lineage>
</organism>
<dbReference type="RefSeq" id="WP_126450780.1">
    <property type="nucleotide sequence ID" value="NZ_AP018553.1"/>
</dbReference>
<dbReference type="EMBL" id="BMQS01000006">
    <property type="protein sequence ID" value="GGT92437.1"/>
    <property type="molecule type" value="Genomic_DNA"/>
</dbReference>
<dbReference type="GeneID" id="38667396"/>
<dbReference type="KEGG" id="sacd:HS1genome_1929"/>
<reference evidence="2" key="3">
    <citation type="journal article" date="2019" name="BMC Res. Notes">
        <title>Complete genome sequence of the Sulfodiicoccus acidiphilus strain HS-1T, the first crenarchaeon that lacks polB3, isolated from an acidic hot spring in Ohwaku-dani, Hakone, Japan.</title>
        <authorList>
            <person name="Sakai H.D."/>
            <person name="Kurosawa N."/>
        </authorList>
    </citation>
    <scope>NUCLEOTIDE SEQUENCE</scope>
    <source>
        <strain evidence="2">HS-1</strain>
    </source>
</reference>
<reference evidence="3" key="4">
    <citation type="submission" date="2020-09" db="EMBL/GenBank/DDBJ databases">
        <authorList>
            <person name="Sun Q."/>
            <person name="Ohkuma M."/>
        </authorList>
    </citation>
    <scope>NUCLEOTIDE SEQUENCE</scope>
    <source>
        <strain evidence="3">JCM 31740</strain>
    </source>
</reference>
<dbReference type="AlphaFoldDB" id="A0A348B5T8"/>
<reference evidence="3" key="1">
    <citation type="journal article" date="2014" name="Int. J. Syst. Evol. Microbiol.">
        <title>Complete genome sequence of Corynebacterium casei LMG S-19264T (=DSM 44701T), isolated from a smear-ripened cheese.</title>
        <authorList>
            <consortium name="US DOE Joint Genome Institute (JGI-PGF)"/>
            <person name="Walter F."/>
            <person name="Albersmeier A."/>
            <person name="Kalinowski J."/>
            <person name="Ruckert C."/>
        </authorList>
    </citation>
    <scope>NUCLEOTIDE SEQUENCE</scope>
    <source>
        <strain evidence="3">JCM 31740</strain>
    </source>
</reference>
<dbReference type="EMBL" id="AP018553">
    <property type="protein sequence ID" value="BBD73540.1"/>
    <property type="molecule type" value="Genomic_DNA"/>
</dbReference>
<evidence type="ECO:0000256" key="1">
    <source>
        <dbReference type="SAM" id="MobiDB-lite"/>
    </source>
</evidence>
<proteinExistence type="predicted"/>
<gene>
    <name evidence="3" type="ORF">GCM10007116_07720</name>
    <name evidence="2" type="ORF">HS1genome_1929</name>
</gene>
<feature type="compositionally biased region" description="Low complexity" evidence="1">
    <location>
        <begin position="35"/>
        <end position="45"/>
    </location>
</feature>
<dbReference type="Proteomes" id="UP000616143">
    <property type="component" value="Unassembled WGS sequence"/>
</dbReference>
<name>A0A348B5T8_9CREN</name>
<sequence length="69" mass="7494">MLERATEVNVKDDGEQAYKNQGVGERTTNDEGSKVGKVGSPSSEGGDLVVVKEPYFVVGTRTQGWEMFV</sequence>
<keyword evidence="4" id="KW-1185">Reference proteome</keyword>
<evidence type="ECO:0000313" key="2">
    <source>
        <dbReference type="EMBL" id="BBD73540.1"/>
    </source>
</evidence>
<accession>A0A348B5T8</accession>